<keyword evidence="1" id="KW-1133">Transmembrane helix</keyword>
<reference evidence="2" key="1">
    <citation type="submission" date="2023-04" db="EMBL/GenBank/DDBJ databases">
        <title>Ambrosiozyma monospora NBRC 1965.</title>
        <authorList>
            <person name="Ichikawa N."/>
            <person name="Sato H."/>
            <person name="Tonouchi N."/>
        </authorList>
    </citation>
    <scope>NUCLEOTIDE SEQUENCE</scope>
    <source>
        <strain evidence="2">NBRC 1965</strain>
    </source>
</reference>
<evidence type="ECO:0000256" key="1">
    <source>
        <dbReference type="SAM" id="Phobius"/>
    </source>
</evidence>
<organism evidence="2 3">
    <name type="scientific">Ambrosiozyma monospora</name>
    <name type="common">Yeast</name>
    <name type="synonym">Endomycopsis monosporus</name>
    <dbReference type="NCBI Taxonomy" id="43982"/>
    <lineage>
        <taxon>Eukaryota</taxon>
        <taxon>Fungi</taxon>
        <taxon>Dikarya</taxon>
        <taxon>Ascomycota</taxon>
        <taxon>Saccharomycotina</taxon>
        <taxon>Pichiomycetes</taxon>
        <taxon>Pichiales</taxon>
        <taxon>Pichiaceae</taxon>
        <taxon>Ambrosiozyma</taxon>
    </lineage>
</organism>
<dbReference type="EMBL" id="BSXU01003204">
    <property type="protein sequence ID" value="GMG39793.1"/>
    <property type="molecule type" value="Genomic_DNA"/>
</dbReference>
<protein>
    <submittedName>
        <fullName evidence="2">Unnamed protein product</fullName>
    </submittedName>
</protein>
<evidence type="ECO:0000313" key="3">
    <source>
        <dbReference type="Proteomes" id="UP001165063"/>
    </source>
</evidence>
<comment type="caution">
    <text evidence="2">The sequence shown here is derived from an EMBL/GenBank/DDBJ whole genome shotgun (WGS) entry which is preliminary data.</text>
</comment>
<accession>A0A9W6Z1M1</accession>
<feature type="transmembrane region" description="Helical" evidence="1">
    <location>
        <begin position="123"/>
        <end position="143"/>
    </location>
</feature>
<sequence length="224" mass="24991">MSTSEDGSVYLGKIIYIAVKPIFRIYLIIGVGFWLARKNILTVDVSRTLSQIGTIAIVSVFMMMGESMLVFIVGVLAGCPRNWWGGLIACGLLPNIGDIPISYLQGLGDSNVFSDLDKGVSYVFIYCAFQNLVQFNLGGFRLIEMDFKHDLKTKDRVKDDPEMALEDLPNSDDPNIEKSDDLTVQLSQDQTVSHPNVEIDIASRPMLYLLVKLPHVLNKMHYLG</sequence>
<keyword evidence="3" id="KW-1185">Reference proteome</keyword>
<feature type="transmembrane region" description="Helical" evidence="1">
    <location>
        <begin position="14"/>
        <end position="35"/>
    </location>
</feature>
<dbReference type="PANTHER" id="PTHR31274">
    <property type="entry name" value="PROTEIN ECM3"/>
    <property type="match status" value="1"/>
</dbReference>
<keyword evidence="1" id="KW-0812">Transmembrane</keyword>
<dbReference type="InterPro" id="IPR040254">
    <property type="entry name" value="Ecm3-like"/>
</dbReference>
<feature type="transmembrane region" description="Helical" evidence="1">
    <location>
        <begin position="55"/>
        <end position="77"/>
    </location>
</feature>
<gene>
    <name evidence="2" type="ORF">Amon01_000562400</name>
</gene>
<dbReference type="Proteomes" id="UP001165063">
    <property type="component" value="Unassembled WGS sequence"/>
</dbReference>
<name>A0A9W6Z1M1_AMBMO</name>
<proteinExistence type="predicted"/>
<evidence type="ECO:0000313" key="2">
    <source>
        <dbReference type="EMBL" id="GMG39793.1"/>
    </source>
</evidence>
<dbReference type="OrthoDB" id="435607at2759"/>
<keyword evidence="1" id="KW-0472">Membrane</keyword>
<dbReference type="PANTHER" id="PTHR31274:SF1">
    <property type="entry name" value="AGL149CP"/>
    <property type="match status" value="1"/>
</dbReference>
<dbReference type="AlphaFoldDB" id="A0A9W6Z1M1"/>